<gene>
    <name evidence="2" type="ORF">DACRYDRAFT_110127</name>
</gene>
<organism evidence="2 3">
    <name type="scientific">Dacryopinax primogenitus (strain DJM 731)</name>
    <name type="common">Brown rot fungus</name>
    <dbReference type="NCBI Taxonomy" id="1858805"/>
    <lineage>
        <taxon>Eukaryota</taxon>
        <taxon>Fungi</taxon>
        <taxon>Dikarya</taxon>
        <taxon>Basidiomycota</taxon>
        <taxon>Agaricomycotina</taxon>
        <taxon>Dacrymycetes</taxon>
        <taxon>Dacrymycetales</taxon>
        <taxon>Dacrymycetaceae</taxon>
        <taxon>Dacryopinax</taxon>
    </lineage>
</organism>
<sequence>MPAVRSSRHQHSQETVSPLAAVTLSAEDVRSTRATLIAVVKKTLGIEDASEPRSDVDALAAKVGVIKAIGLSNTKFSLKTKAMKTAFLLAMLANQEDDFPTFPEDAEVEGFMQECRDAIFPGFRPGTYNGKPHEPMEEDNFERLERGEDREAQKEYDREVRRSVGGHHGRSLAHAESILMWSNKQLYLARKDLSALREKCAQLTDQLNMANRVIEIKQAHIAASQTPNTVHPAAQQDQPQHIDPLIYHGSNIQELDGRSVHVDRARRGLAGAHPHTASMDIRNTGIDSSSQPIRIQPSFGSTSTALHPSTSISNQEHQQPLGFGLDSLWPRGIPEANGTTPGDEDMWPEWNETFERLMDQIPDLQDEEFEGILSS</sequence>
<dbReference type="Proteomes" id="UP000030653">
    <property type="component" value="Unassembled WGS sequence"/>
</dbReference>
<dbReference type="AlphaFoldDB" id="M5FV11"/>
<accession>M5FV11</accession>
<evidence type="ECO:0000256" key="1">
    <source>
        <dbReference type="SAM" id="MobiDB-lite"/>
    </source>
</evidence>
<dbReference type="RefSeq" id="XP_040626302.1">
    <property type="nucleotide sequence ID" value="XM_040769003.1"/>
</dbReference>
<proteinExistence type="predicted"/>
<dbReference type="EMBL" id="JH795870">
    <property type="protein sequence ID" value="EJT99404.1"/>
    <property type="molecule type" value="Genomic_DNA"/>
</dbReference>
<feature type="region of interest" description="Disordered" evidence="1">
    <location>
        <begin position="298"/>
        <end position="347"/>
    </location>
</feature>
<evidence type="ECO:0000313" key="3">
    <source>
        <dbReference type="Proteomes" id="UP000030653"/>
    </source>
</evidence>
<evidence type="ECO:0000313" key="2">
    <source>
        <dbReference type="EMBL" id="EJT99404.1"/>
    </source>
</evidence>
<protein>
    <submittedName>
        <fullName evidence="2">Uncharacterized protein</fullName>
    </submittedName>
</protein>
<dbReference type="HOGENOM" id="CLU_737745_0_0_1"/>
<feature type="compositionally biased region" description="Polar residues" evidence="1">
    <location>
        <begin position="298"/>
        <end position="318"/>
    </location>
</feature>
<dbReference type="GeneID" id="63684065"/>
<reference evidence="2 3" key="1">
    <citation type="journal article" date="2012" name="Science">
        <title>The Paleozoic origin of enzymatic lignin decomposition reconstructed from 31 fungal genomes.</title>
        <authorList>
            <person name="Floudas D."/>
            <person name="Binder M."/>
            <person name="Riley R."/>
            <person name="Barry K."/>
            <person name="Blanchette R.A."/>
            <person name="Henrissat B."/>
            <person name="Martinez A.T."/>
            <person name="Otillar R."/>
            <person name="Spatafora J.W."/>
            <person name="Yadav J.S."/>
            <person name="Aerts A."/>
            <person name="Benoit I."/>
            <person name="Boyd A."/>
            <person name="Carlson A."/>
            <person name="Copeland A."/>
            <person name="Coutinho P.M."/>
            <person name="de Vries R.P."/>
            <person name="Ferreira P."/>
            <person name="Findley K."/>
            <person name="Foster B."/>
            <person name="Gaskell J."/>
            <person name="Glotzer D."/>
            <person name="Gorecki P."/>
            <person name="Heitman J."/>
            <person name="Hesse C."/>
            <person name="Hori C."/>
            <person name="Igarashi K."/>
            <person name="Jurgens J.A."/>
            <person name="Kallen N."/>
            <person name="Kersten P."/>
            <person name="Kohler A."/>
            <person name="Kuees U."/>
            <person name="Kumar T.K.A."/>
            <person name="Kuo A."/>
            <person name="LaButti K."/>
            <person name="Larrondo L.F."/>
            <person name="Lindquist E."/>
            <person name="Ling A."/>
            <person name="Lombard V."/>
            <person name="Lucas S."/>
            <person name="Lundell T."/>
            <person name="Martin R."/>
            <person name="McLaughlin D.J."/>
            <person name="Morgenstern I."/>
            <person name="Morin E."/>
            <person name="Murat C."/>
            <person name="Nagy L.G."/>
            <person name="Nolan M."/>
            <person name="Ohm R.A."/>
            <person name="Patyshakuliyeva A."/>
            <person name="Rokas A."/>
            <person name="Ruiz-Duenas F.J."/>
            <person name="Sabat G."/>
            <person name="Salamov A."/>
            <person name="Samejima M."/>
            <person name="Schmutz J."/>
            <person name="Slot J.C."/>
            <person name="St John F."/>
            <person name="Stenlid J."/>
            <person name="Sun H."/>
            <person name="Sun S."/>
            <person name="Syed K."/>
            <person name="Tsang A."/>
            <person name="Wiebenga A."/>
            <person name="Young D."/>
            <person name="Pisabarro A."/>
            <person name="Eastwood D.C."/>
            <person name="Martin F."/>
            <person name="Cullen D."/>
            <person name="Grigoriev I.V."/>
            <person name="Hibbett D.S."/>
        </authorList>
    </citation>
    <scope>NUCLEOTIDE SEQUENCE [LARGE SCALE GENOMIC DNA]</scope>
    <source>
        <strain evidence="2 3">DJM-731 SS1</strain>
    </source>
</reference>
<name>M5FV11_DACPD</name>
<keyword evidence="3" id="KW-1185">Reference proteome</keyword>